<dbReference type="EMBL" id="FODY01000019">
    <property type="protein sequence ID" value="SEP33938.1"/>
    <property type="molecule type" value="Genomic_DNA"/>
</dbReference>
<dbReference type="Gene3D" id="3.20.20.70">
    <property type="entry name" value="Aldolase class I"/>
    <property type="match status" value="1"/>
</dbReference>
<keyword evidence="12" id="KW-1185">Reference proteome</keyword>
<evidence type="ECO:0000256" key="4">
    <source>
        <dbReference type="ARBA" id="ARBA00022272"/>
    </source>
</evidence>
<evidence type="ECO:0000256" key="1">
    <source>
        <dbReference type="ARBA" id="ARBA00001164"/>
    </source>
</evidence>
<dbReference type="STRING" id="112903.SAMN04490178_11988"/>
<evidence type="ECO:0000313" key="11">
    <source>
        <dbReference type="EMBL" id="SEP33938.1"/>
    </source>
</evidence>
<accession>A0A1H8X3L5</accession>
<dbReference type="Proteomes" id="UP000198847">
    <property type="component" value="Unassembled WGS sequence"/>
</dbReference>
<comment type="similarity">
    <text evidence="9">Belongs to the TrpF family.</text>
</comment>
<dbReference type="InterPro" id="IPR044643">
    <property type="entry name" value="TrpF_fam"/>
</dbReference>
<evidence type="ECO:0000256" key="2">
    <source>
        <dbReference type="ARBA" id="ARBA00004664"/>
    </source>
</evidence>
<keyword evidence="5 9" id="KW-0028">Amino-acid biosynthesis</keyword>
<dbReference type="SUPFAM" id="SSF51366">
    <property type="entry name" value="Ribulose-phoshate binding barrel"/>
    <property type="match status" value="1"/>
</dbReference>
<organism evidence="11 12">
    <name type="scientific">Propionispora vibrioides</name>
    <dbReference type="NCBI Taxonomy" id="112903"/>
    <lineage>
        <taxon>Bacteria</taxon>
        <taxon>Bacillati</taxon>
        <taxon>Bacillota</taxon>
        <taxon>Negativicutes</taxon>
        <taxon>Selenomonadales</taxon>
        <taxon>Sporomusaceae</taxon>
        <taxon>Propionispora</taxon>
    </lineage>
</organism>
<dbReference type="HAMAP" id="MF_00135">
    <property type="entry name" value="PRAI"/>
    <property type="match status" value="1"/>
</dbReference>
<protein>
    <recommendedName>
        <fullName evidence="4 9">N-(5'-phosphoribosyl)anthranilate isomerase</fullName>
        <shortName evidence="9">PRAI</shortName>
        <ecNumber evidence="3 9">5.3.1.24</ecNumber>
    </recommendedName>
</protein>
<dbReference type="Pfam" id="PF00697">
    <property type="entry name" value="PRAI"/>
    <property type="match status" value="1"/>
</dbReference>
<dbReference type="GO" id="GO:0004640">
    <property type="term" value="F:phosphoribosylanthranilate isomerase activity"/>
    <property type="evidence" value="ECO:0007669"/>
    <property type="project" value="UniProtKB-UniRule"/>
</dbReference>
<evidence type="ECO:0000313" key="12">
    <source>
        <dbReference type="Proteomes" id="UP000198847"/>
    </source>
</evidence>
<reference evidence="11 12" key="1">
    <citation type="submission" date="2016-10" db="EMBL/GenBank/DDBJ databases">
        <authorList>
            <person name="de Groot N.N."/>
        </authorList>
    </citation>
    <scope>NUCLEOTIDE SEQUENCE [LARGE SCALE GENOMIC DNA]</scope>
    <source>
        <strain evidence="11 12">DSM 13305</strain>
    </source>
</reference>
<sequence length="217" mass="23726">MQVKICGLSRTEDIEAVNTARPDYCGFVIHVPKSRRNVDVVTLRTLRRSLAPDITPVGVFVDEPVEQVATLLNEGALAVAQLHGHEDENYLAVLRRLTCKSIWQAFQIRSEDDVHRAMKSSADFILLDAGGGSGVVFDWTLLAGVTRPFALAGGLHAENIPEAMLSKACLLDVSSGVETNGKKDRQKIYQIVQMIKGERICPKENLAFTAGSICPKP</sequence>
<dbReference type="PANTHER" id="PTHR42894">
    <property type="entry name" value="N-(5'-PHOSPHORIBOSYL)ANTHRANILATE ISOMERASE"/>
    <property type="match status" value="1"/>
</dbReference>
<dbReference type="RefSeq" id="WP_091749073.1">
    <property type="nucleotide sequence ID" value="NZ_FODY01000019.1"/>
</dbReference>
<dbReference type="EC" id="5.3.1.24" evidence="3 9"/>
<evidence type="ECO:0000256" key="5">
    <source>
        <dbReference type="ARBA" id="ARBA00022605"/>
    </source>
</evidence>
<gene>
    <name evidence="9" type="primary">trpF</name>
    <name evidence="11" type="ORF">SAMN04490178_11988</name>
</gene>
<dbReference type="InterPro" id="IPR001240">
    <property type="entry name" value="PRAI_dom"/>
</dbReference>
<evidence type="ECO:0000256" key="7">
    <source>
        <dbReference type="ARBA" id="ARBA00023141"/>
    </source>
</evidence>
<keyword evidence="7 9" id="KW-0057">Aromatic amino acid biosynthesis</keyword>
<evidence type="ECO:0000256" key="6">
    <source>
        <dbReference type="ARBA" id="ARBA00022822"/>
    </source>
</evidence>
<dbReference type="PANTHER" id="PTHR42894:SF1">
    <property type="entry name" value="N-(5'-PHOSPHORIBOSYL)ANTHRANILATE ISOMERASE"/>
    <property type="match status" value="1"/>
</dbReference>
<keyword evidence="8 9" id="KW-0413">Isomerase</keyword>
<keyword evidence="6 9" id="KW-0822">Tryptophan biosynthesis</keyword>
<evidence type="ECO:0000256" key="8">
    <source>
        <dbReference type="ARBA" id="ARBA00023235"/>
    </source>
</evidence>
<dbReference type="GO" id="GO:0000162">
    <property type="term" value="P:L-tryptophan biosynthetic process"/>
    <property type="evidence" value="ECO:0007669"/>
    <property type="project" value="UniProtKB-UniRule"/>
</dbReference>
<proteinExistence type="inferred from homology"/>
<dbReference type="AlphaFoldDB" id="A0A1H8X3L5"/>
<dbReference type="InterPro" id="IPR013785">
    <property type="entry name" value="Aldolase_TIM"/>
</dbReference>
<dbReference type="InterPro" id="IPR011060">
    <property type="entry name" value="RibuloseP-bd_barrel"/>
</dbReference>
<name>A0A1H8X3L5_9FIRM</name>
<comment type="pathway">
    <text evidence="2 9">Amino-acid biosynthesis; L-tryptophan biosynthesis; L-tryptophan from chorismate: step 3/5.</text>
</comment>
<feature type="domain" description="N-(5'phosphoribosyl) anthranilate isomerase (PRAI)" evidence="10">
    <location>
        <begin position="3"/>
        <end position="193"/>
    </location>
</feature>
<dbReference type="UniPathway" id="UPA00035">
    <property type="reaction ID" value="UER00042"/>
</dbReference>
<evidence type="ECO:0000259" key="10">
    <source>
        <dbReference type="Pfam" id="PF00697"/>
    </source>
</evidence>
<dbReference type="OrthoDB" id="9786954at2"/>
<evidence type="ECO:0000256" key="3">
    <source>
        <dbReference type="ARBA" id="ARBA00012572"/>
    </source>
</evidence>
<evidence type="ECO:0000256" key="9">
    <source>
        <dbReference type="HAMAP-Rule" id="MF_00135"/>
    </source>
</evidence>
<dbReference type="CDD" id="cd00405">
    <property type="entry name" value="PRAI"/>
    <property type="match status" value="1"/>
</dbReference>
<comment type="catalytic activity">
    <reaction evidence="1 9">
        <text>N-(5-phospho-beta-D-ribosyl)anthranilate = 1-(2-carboxyphenylamino)-1-deoxy-D-ribulose 5-phosphate</text>
        <dbReference type="Rhea" id="RHEA:21540"/>
        <dbReference type="ChEBI" id="CHEBI:18277"/>
        <dbReference type="ChEBI" id="CHEBI:58613"/>
        <dbReference type="EC" id="5.3.1.24"/>
    </reaction>
</comment>